<proteinExistence type="predicted"/>
<dbReference type="Proteomes" id="UP000324222">
    <property type="component" value="Unassembled WGS sequence"/>
</dbReference>
<organism evidence="1 2">
    <name type="scientific">Portunus trituberculatus</name>
    <name type="common">Swimming crab</name>
    <name type="synonym">Neptunus trituberculatus</name>
    <dbReference type="NCBI Taxonomy" id="210409"/>
    <lineage>
        <taxon>Eukaryota</taxon>
        <taxon>Metazoa</taxon>
        <taxon>Ecdysozoa</taxon>
        <taxon>Arthropoda</taxon>
        <taxon>Crustacea</taxon>
        <taxon>Multicrustacea</taxon>
        <taxon>Malacostraca</taxon>
        <taxon>Eumalacostraca</taxon>
        <taxon>Eucarida</taxon>
        <taxon>Decapoda</taxon>
        <taxon>Pleocyemata</taxon>
        <taxon>Brachyura</taxon>
        <taxon>Eubrachyura</taxon>
        <taxon>Portunoidea</taxon>
        <taxon>Portunidae</taxon>
        <taxon>Portuninae</taxon>
        <taxon>Portunus</taxon>
    </lineage>
</organism>
<comment type="caution">
    <text evidence="1">The sequence shown here is derived from an EMBL/GenBank/DDBJ whole genome shotgun (WGS) entry which is preliminary data.</text>
</comment>
<name>A0A5B7I2V9_PORTR</name>
<evidence type="ECO:0000313" key="1">
    <source>
        <dbReference type="EMBL" id="MPC75258.1"/>
    </source>
</evidence>
<sequence length="22" mass="2575">MYILCQKNAYLVSFLPLNLPPH</sequence>
<dbReference type="EMBL" id="VSRR010040697">
    <property type="protein sequence ID" value="MPC75258.1"/>
    <property type="molecule type" value="Genomic_DNA"/>
</dbReference>
<accession>A0A5B7I2V9</accession>
<gene>
    <name evidence="1" type="ORF">E2C01_069642</name>
</gene>
<keyword evidence="2" id="KW-1185">Reference proteome</keyword>
<reference evidence="1 2" key="1">
    <citation type="submission" date="2019-05" db="EMBL/GenBank/DDBJ databases">
        <title>Another draft genome of Portunus trituberculatus and its Hox gene families provides insights of decapod evolution.</title>
        <authorList>
            <person name="Jeong J.-H."/>
            <person name="Song I."/>
            <person name="Kim S."/>
            <person name="Choi T."/>
            <person name="Kim D."/>
            <person name="Ryu S."/>
            <person name="Kim W."/>
        </authorList>
    </citation>
    <scope>NUCLEOTIDE SEQUENCE [LARGE SCALE GENOMIC DNA]</scope>
    <source>
        <tissue evidence="1">Muscle</tissue>
    </source>
</reference>
<evidence type="ECO:0000313" key="2">
    <source>
        <dbReference type="Proteomes" id="UP000324222"/>
    </source>
</evidence>
<dbReference type="AlphaFoldDB" id="A0A5B7I2V9"/>
<protein>
    <submittedName>
        <fullName evidence="1">Uncharacterized protein</fullName>
    </submittedName>
</protein>